<sequence>MLPCPHSNFASLGLSVLVLFFSDSDSFSTNAEAGFKTIFCLLDVSPTTSSLDRDFFSADFLDLYSSFLSMLLVLGNVEIGAISSSSIIIDDVSLTLLSLALDVISADFLHISSWFLAFLDGTVTGATSSSSIIISDSLVVRGGSGFAVRSIHFALFCDVVAASLLTLPAFVVGSVVETSVLACPTIGLVLVEAFVLTSGVLTLITEPQLPWLLGRDPIGPRYET</sequence>
<feature type="transmembrane region" description="Helical" evidence="1">
    <location>
        <begin position="151"/>
        <end position="173"/>
    </location>
</feature>
<feature type="transmembrane region" description="Helical" evidence="1">
    <location>
        <begin position="180"/>
        <end position="204"/>
    </location>
</feature>
<dbReference type="EnsemblMetazoa" id="GBRI004212-RA">
    <property type="protein sequence ID" value="GBRI004212-PA"/>
    <property type="gene ID" value="GBRI004212"/>
</dbReference>
<evidence type="ECO:0000313" key="3">
    <source>
        <dbReference type="EnsemblMetazoa" id="GBRI004212-PA"/>
    </source>
</evidence>
<evidence type="ECO:0000256" key="2">
    <source>
        <dbReference type="SAM" id="SignalP"/>
    </source>
</evidence>
<keyword evidence="2" id="KW-0732">Signal</keyword>
<evidence type="ECO:0008006" key="5">
    <source>
        <dbReference type="Google" id="ProtNLM"/>
    </source>
</evidence>
<evidence type="ECO:0000313" key="4">
    <source>
        <dbReference type="Proteomes" id="UP000091820"/>
    </source>
</evidence>
<dbReference type="AlphaFoldDB" id="A0A1A9W2R5"/>
<feature type="transmembrane region" description="Helical" evidence="1">
    <location>
        <begin position="94"/>
        <end position="119"/>
    </location>
</feature>
<keyword evidence="1" id="KW-0472">Membrane</keyword>
<feature type="signal peptide" evidence="2">
    <location>
        <begin position="1"/>
        <end position="26"/>
    </location>
</feature>
<reference evidence="3" key="2">
    <citation type="submission" date="2020-05" db="UniProtKB">
        <authorList>
            <consortium name="EnsemblMetazoa"/>
        </authorList>
    </citation>
    <scope>IDENTIFICATION</scope>
    <source>
        <strain evidence="3">IAEA</strain>
    </source>
</reference>
<reference evidence="4" key="1">
    <citation type="submission" date="2014-03" db="EMBL/GenBank/DDBJ databases">
        <authorList>
            <person name="Aksoy S."/>
            <person name="Warren W."/>
            <person name="Wilson R.K."/>
        </authorList>
    </citation>
    <scope>NUCLEOTIDE SEQUENCE [LARGE SCALE GENOMIC DNA]</scope>
    <source>
        <strain evidence="4">IAEA</strain>
    </source>
</reference>
<dbReference type="VEuPathDB" id="VectorBase:GBRI004212"/>
<organism evidence="3 4">
    <name type="scientific">Glossina brevipalpis</name>
    <dbReference type="NCBI Taxonomy" id="37001"/>
    <lineage>
        <taxon>Eukaryota</taxon>
        <taxon>Metazoa</taxon>
        <taxon>Ecdysozoa</taxon>
        <taxon>Arthropoda</taxon>
        <taxon>Hexapoda</taxon>
        <taxon>Insecta</taxon>
        <taxon>Pterygota</taxon>
        <taxon>Neoptera</taxon>
        <taxon>Endopterygota</taxon>
        <taxon>Diptera</taxon>
        <taxon>Brachycera</taxon>
        <taxon>Muscomorpha</taxon>
        <taxon>Hippoboscoidea</taxon>
        <taxon>Glossinidae</taxon>
        <taxon>Glossina</taxon>
    </lineage>
</organism>
<proteinExistence type="predicted"/>
<keyword evidence="1" id="KW-0812">Transmembrane</keyword>
<keyword evidence="4" id="KW-1185">Reference proteome</keyword>
<feature type="chain" id="PRO_5008399929" description="SSD domain-containing protein" evidence="2">
    <location>
        <begin position="27"/>
        <end position="224"/>
    </location>
</feature>
<evidence type="ECO:0000256" key="1">
    <source>
        <dbReference type="SAM" id="Phobius"/>
    </source>
</evidence>
<keyword evidence="1" id="KW-1133">Transmembrane helix</keyword>
<dbReference type="Proteomes" id="UP000091820">
    <property type="component" value="Unassembled WGS sequence"/>
</dbReference>
<feature type="transmembrane region" description="Helical" evidence="1">
    <location>
        <begin position="63"/>
        <end position="82"/>
    </location>
</feature>
<accession>A0A1A9W2R5</accession>
<name>A0A1A9W2R5_9MUSC</name>
<protein>
    <recommendedName>
        <fullName evidence="5">SSD domain-containing protein</fullName>
    </recommendedName>
</protein>